<dbReference type="Proteomes" id="UP001432099">
    <property type="component" value="Chromosome"/>
</dbReference>
<evidence type="ECO:0000256" key="1">
    <source>
        <dbReference type="ARBA" id="ARBA00010088"/>
    </source>
</evidence>
<evidence type="ECO:0000256" key="2">
    <source>
        <dbReference type="ARBA" id="ARBA00022801"/>
    </source>
</evidence>
<feature type="domain" description="AB hydrolase-1" evidence="3">
    <location>
        <begin position="79"/>
        <end position="353"/>
    </location>
</feature>
<dbReference type="Gene3D" id="3.40.50.1820">
    <property type="entry name" value="alpha/beta hydrolase"/>
    <property type="match status" value="1"/>
</dbReference>
<proteinExistence type="inferred from homology"/>
<evidence type="ECO:0000313" key="4">
    <source>
        <dbReference type="EMBL" id="BEH90882.1"/>
    </source>
</evidence>
<dbReference type="PANTHER" id="PTHR43329">
    <property type="entry name" value="EPOXIDE HYDROLASE"/>
    <property type="match status" value="1"/>
</dbReference>
<dbReference type="InterPro" id="IPR029058">
    <property type="entry name" value="AB_hydrolase_fold"/>
</dbReference>
<dbReference type="InterPro" id="IPR002410">
    <property type="entry name" value="Peptidase_S33"/>
</dbReference>
<dbReference type="Pfam" id="PF00561">
    <property type="entry name" value="Abhydrolase_1"/>
    <property type="match status" value="1"/>
</dbReference>
<dbReference type="PRINTS" id="PR00793">
    <property type="entry name" value="PROAMNOPTASE"/>
</dbReference>
<dbReference type="EMBL" id="AP028127">
    <property type="protein sequence ID" value="BEH90882.1"/>
    <property type="molecule type" value="Genomic_DNA"/>
</dbReference>
<reference evidence="4" key="1">
    <citation type="journal article" date="2024" name="Int. J. Syst. Evol. Microbiol.">
        <title>Turicibacter faecis sp. nov., isolated from faeces of heart failure mouse model.</title>
        <authorList>
            <person name="Imamura Y."/>
            <person name="Motooka D."/>
            <person name="Nakajima Y."/>
            <person name="Ito S."/>
            <person name="Kitakaze M."/>
            <person name="Iida T."/>
            <person name="Nakamura S."/>
        </authorList>
    </citation>
    <scope>NUCLEOTIDE SEQUENCE</scope>
    <source>
        <strain evidence="4">TC023</strain>
    </source>
</reference>
<dbReference type="InterPro" id="IPR000073">
    <property type="entry name" value="AB_hydrolase_1"/>
</dbReference>
<keyword evidence="5" id="KW-1185">Reference proteome</keyword>
<dbReference type="RefSeq" id="WP_161831379.1">
    <property type="nucleotide sequence ID" value="NZ_AP028127.1"/>
</dbReference>
<sequence>MRKILFKTVLHLLASVSLMFLIIIGGLFVMRQLSFQSTLAQADQLNKQGGISEMREVSLGGISQYIAIEGENRDNPVCLFLHGGPGLSLPYGISGRHQIETISSHCNVVYWDQRGAGKTFSDQKGDSDFTYEQLESDAKELIAYLREEFEQDKIYLVGYSWGSVLGLRLAKALPDQLAGYFGLSQVVNPKASERLLYEWLLEEFETTGHHHFITQLRQLGLPPYEKQSSQQAFQELLTQSNAYVKWNEGLPNVNVLQWFYQVFACPDLSIGEAYDTLFQASDKMLNQGNYWKQLQEVNLIEEIKQVQIPLYFVTGADDYICPVSLVEEFMNQVSSSEKELLVLEHSAHYFSVEDETKMYDWMKEKIKGAHTNEASDEEQTVGDVISNLLQ</sequence>
<accession>A0ABN6ZHN5</accession>
<protein>
    <submittedName>
        <fullName evidence="4">Alpha/beta hydrolase</fullName>
    </submittedName>
</protein>
<name>A0ABN6ZHN5_9FIRM</name>
<organism evidence="4 5">
    <name type="scientific">Turicibacter faecis</name>
    <dbReference type="NCBI Taxonomy" id="2963365"/>
    <lineage>
        <taxon>Bacteria</taxon>
        <taxon>Bacillati</taxon>
        <taxon>Bacillota</taxon>
        <taxon>Erysipelotrichia</taxon>
        <taxon>Erysipelotrichales</taxon>
        <taxon>Turicibacteraceae</taxon>
        <taxon>Turicibacter</taxon>
    </lineage>
</organism>
<evidence type="ECO:0000259" key="3">
    <source>
        <dbReference type="Pfam" id="PF00561"/>
    </source>
</evidence>
<keyword evidence="2 4" id="KW-0378">Hydrolase</keyword>
<dbReference type="SUPFAM" id="SSF53474">
    <property type="entry name" value="alpha/beta-Hydrolases"/>
    <property type="match status" value="1"/>
</dbReference>
<comment type="similarity">
    <text evidence="1">Belongs to the peptidase S33 family.</text>
</comment>
<gene>
    <name evidence="4" type="ORF">T23_09840</name>
</gene>
<evidence type="ECO:0000313" key="5">
    <source>
        <dbReference type="Proteomes" id="UP001432099"/>
    </source>
</evidence>
<dbReference type="GO" id="GO:0016787">
    <property type="term" value="F:hydrolase activity"/>
    <property type="evidence" value="ECO:0007669"/>
    <property type="project" value="UniProtKB-KW"/>
</dbReference>